<evidence type="ECO:0000313" key="6">
    <source>
        <dbReference type="Proteomes" id="UP000325313"/>
    </source>
</evidence>
<dbReference type="AlphaFoldDB" id="A0A5B0R284"/>
<dbReference type="GO" id="GO:0004722">
    <property type="term" value="F:protein serine/threonine phosphatase activity"/>
    <property type="evidence" value="ECO:0007669"/>
    <property type="project" value="InterPro"/>
</dbReference>
<dbReference type="InterPro" id="IPR036457">
    <property type="entry name" value="PPM-type-like_dom_sf"/>
</dbReference>
<dbReference type="SMART" id="SM00332">
    <property type="entry name" value="PP2Cc"/>
    <property type="match status" value="1"/>
</dbReference>
<dbReference type="PANTHER" id="PTHR13832:SF589">
    <property type="entry name" value="[PYRUVATE DEHYDROGENASE [ACETYL-TRANSFERRING]]-PHOSPHATASE 2, MITOCHONDRIAL"/>
    <property type="match status" value="1"/>
</dbReference>
<reference evidence="5 6" key="1">
    <citation type="submission" date="2019-05" db="EMBL/GenBank/DDBJ databases">
        <title>Emergence of the Ug99 lineage of the wheat stem rust pathogen through somatic hybridization.</title>
        <authorList>
            <person name="Li F."/>
            <person name="Upadhyaya N.M."/>
            <person name="Sperschneider J."/>
            <person name="Matny O."/>
            <person name="Nguyen-Phuc H."/>
            <person name="Mago R."/>
            <person name="Raley C."/>
            <person name="Miller M.E."/>
            <person name="Silverstein K.A.T."/>
            <person name="Henningsen E."/>
            <person name="Hirsch C.D."/>
            <person name="Visser B."/>
            <person name="Pretorius Z.A."/>
            <person name="Steffenson B.J."/>
            <person name="Schwessinger B."/>
            <person name="Dodds P.N."/>
            <person name="Figueroa M."/>
        </authorList>
    </citation>
    <scope>NUCLEOTIDE SEQUENCE [LARGE SCALE GENOMIC DNA]</scope>
    <source>
        <strain evidence="3">21-0</strain>
        <strain evidence="4 6">Ug99</strain>
    </source>
</reference>
<feature type="domain" description="PPM-type phosphatase" evidence="2">
    <location>
        <begin position="69"/>
        <end position="438"/>
    </location>
</feature>
<proteinExistence type="predicted"/>
<dbReference type="OrthoDB" id="416093at2759"/>
<keyword evidence="5" id="KW-1185">Reference proteome</keyword>
<dbReference type="Pfam" id="PF00481">
    <property type="entry name" value="PP2C"/>
    <property type="match status" value="1"/>
</dbReference>
<dbReference type="InterPro" id="IPR001932">
    <property type="entry name" value="PPM-type_phosphatase-like_dom"/>
</dbReference>
<evidence type="ECO:0000313" key="5">
    <source>
        <dbReference type="Proteomes" id="UP000324748"/>
    </source>
</evidence>
<feature type="compositionally biased region" description="Low complexity" evidence="1">
    <location>
        <begin position="31"/>
        <end position="43"/>
    </location>
</feature>
<evidence type="ECO:0000256" key="1">
    <source>
        <dbReference type="SAM" id="MobiDB-lite"/>
    </source>
</evidence>
<gene>
    <name evidence="3" type="ORF">PGT21_028791</name>
    <name evidence="4" type="ORF">PGTUg99_010053</name>
</gene>
<evidence type="ECO:0000259" key="2">
    <source>
        <dbReference type="PROSITE" id="PS51746"/>
    </source>
</evidence>
<name>A0A5B0R284_PUCGR</name>
<dbReference type="Gene3D" id="3.60.40.10">
    <property type="entry name" value="PPM-type phosphatase domain"/>
    <property type="match status" value="1"/>
</dbReference>
<dbReference type="Proteomes" id="UP000324748">
    <property type="component" value="Unassembled WGS sequence"/>
</dbReference>
<dbReference type="CDD" id="cd00143">
    <property type="entry name" value="PP2Cc"/>
    <property type="match status" value="1"/>
</dbReference>
<dbReference type="Proteomes" id="UP000325313">
    <property type="component" value="Unassembled WGS sequence"/>
</dbReference>
<dbReference type="PROSITE" id="PS51746">
    <property type="entry name" value="PPM_2"/>
    <property type="match status" value="1"/>
</dbReference>
<evidence type="ECO:0000313" key="3">
    <source>
        <dbReference type="EMBL" id="KAA1119550.1"/>
    </source>
</evidence>
<dbReference type="PANTHER" id="PTHR13832">
    <property type="entry name" value="PROTEIN PHOSPHATASE 2C"/>
    <property type="match status" value="1"/>
</dbReference>
<sequence length="473" mass="52547">MLRIHPARIRTNYHHQLTLSRTRRVQNNNHSTTTTTAPSSSSAYEARLTQTYEIPRIGKIKVSLQSESVLGIAQSRGERPYQEDFFALASLNLDALELDKTLRRAQDYQRLIANNQAKYRKRTPNNTDQPSSSHIAQNKDHKQGLLQTLFVGVIDGHGGSDSAEFLSKNLARIIEQSKLIDIPKVIRKYRSIGGYFRRFRGGFLEEIAQEVYNNNNTDPSRKGEGDDKDQPRMGVDERLSLSFLLADQQLISRCPKSGAVTTMALITPLPIEDAEQSRRIDPHFSSPLLSLVLAHLGDTSALLCSATNGKVLPLTEYHHPDSRVESDRLRRIGTGLITDSFGESRWGGSLANSRGLGDAGFKALGVTGEPDIINKIINGRDWEFLVLVSDGISNVISNQEIIDLCKRTKSPTEAAKRVVGFAESLGGRDNMTAIVVPLLGWANPQSVDLTLERREFRLKQFSSSGGSGRQNRM</sequence>
<evidence type="ECO:0000313" key="4">
    <source>
        <dbReference type="EMBL" id="KAA1120748.1"/>
    </source>
</evidence>
<feature type="region of interest" description="Disordered" evidence="1">
    <location>
        <begin position="24"/>
        <end position="44"/>
    </location>
</feature>
<accession>A0A5B0R284</accession>
<protein>
    <recommendedName>
        <fullName evidence="2">PPM-type phosphatase domain-containing protein</fullName>
    </recommendedName>
</protein>
<feature type="compositionally biased region" description="Polar residues" evidence="1">
    <location>
        <begin position="124"/>
        <end position="136"/>
    </location>
</feature>
<dbReference type="InterPro" id="IPR015655">
    <property type="entry name" value="PP2C"/>
</dbReference>
<feature type="region of interest" description="Disordered" evidence="1">
    <location>
        <begin position="115"/>
        <end position="140"/>
    </location>
</feature>
<dbReference type="EMBL" id="VDEP01000241">
    <property type="protein sequence ID" value="KAA1120748.1"/>
    <property type="molecule type" value="Genomic_DNA"/>
</dbReference>
<dbReference type="EMBL" id="VSWC01000001">
    <property type="protein sequence ID" value="KAA1119550.1"/>
    <property type="molecule type" value="Genomic_DNA"/>
</dbReference>
<organism evidence="3 5">
    <name type="scientific">Puccinia graminis f. sp. tritici</name>
    <dbReference type="NCBI Taxonomy" id="56615"/>
    <lineage>
        <taxon>Eukaryota</taxon>
        <taxon>Fungi</taxon>
        <taxon>Dikarya</taxon>
        <taxon>Basidiomycota</taxon>
        <taxon>Pucciniomycotina</taxon>
        <taxon>Pucciniomycetes</taxon>
        <taxon>Pucciniales</taxon>
        <taxon>Pucciniaceae</taxon>
        <taxon>Puccinia</taxon>
    </lineage>
</organism>
<comment type="caution">
    <text evidence="3">The sequence shown here is derived from an EMBL/GenBank/DDBJ whole genome shotgun (WGS) entry which is preliminary data.</text>
</comment>
<dbReference type="SUPFAM" id="SSF81606">
    <property type="entry name" value="PP2C-like"/>
    <property type="match status" value="1"/>
</dbReference>